<dbReference type="GO" id="GO:0006081">
    <property type="term" value="P:aldehyde metabolic process"/>
    <property type="evidence" value="ECO:0007669"/>
    <property type="project" value="InterPro"/>
</dbReference>
<dbReference type="Gene3D" id="3.40.309.10">
    <property type="entry name" value="Aldehyde Dehydrogenase, Chain A, domain 2"/>
    <property type="match status" value="1"/>
</dbReference>
<dbReference type="Proteomes" id="UP000027586">
    <property type="component" value="Unassembled WGS sequence"/>
</dbReference>
<dbReference type="GO" id="GO:0004029">
    <property type="term" value="F:aldehyde dehydrogenase (NAD+) activity"/>
    <property type="evidence" value="ECO:0007669"/>
    <property type="project" value="TreeGrafter"/>
</dbReference>
<dbReference type="PIRSF" id="PIRSF036492">
    <property type="entry name" value="ALDH"/>
    <property type="match status" value="1"/>
</dbReference>
<dbReference type="InterPro" id="IPR016161">
    <property type="entry name" value="Ald_DH/histidinol_DH"/>
</dbReference>
<evidence type="ECO:0000256" key="2">
    <source>
        <dbReference type="ARBA" id="ARBA00023002"/>
    </source>
</evidence>
<dbReference type="OrthoDB" id="440325at2759"/>
<dbReference type="PANTHER" id="PTHR43570">
    <property type="entry name" value="ALDEHYDE DEHYDROGENASE"/>
    <property type="match status" value="1"/>
</dbReference>
<dbReference type="GO" id="GO:0005737">
    <property type="term" value="C:cytoplasm"/>
    <property type="evidence" value="ECO:0007669"/>
    <property type="project" value="TreeGrafter"/>
</dbReference>
<organism evidence="9 10">
    <name type="scientific">Lichtheimia corymbifera JMRC:FSU:9682</name>
    <dbReference type="NCBI Taxonomy" id="1263082"/>
    <lineage>
        <taxon>Eukaryota</taxon>
        <taxon>Fungi</taxon>
        <taxon>Fungi incertae sedis</taxon>
        <taxon>Mucoromycota</taxon>
        <taxon>Mucoromycotina</taxon>
        <taxon>Mucoromycetes</taxon>
        <taxon>Mucorales</taxon>
        <taxon>Lichtheimiaceae</taxon>
        <taxon>Lichtheimia</taxon>
    </lineage>
</organism>
<dbReference type="InterPro" id="IPR016160">
    <property type="entry name" value="Ald_DH_CS_CYS"/>
</dbReference>
<feature type="domain" description="Aldehyde dehydrogenase" evidence="8">
    <location>
        <begin position="7"/>
        <end position="440"/>
    </location>
</feature>
<proteinExistence type="inferred from homology"/>
<evidence type="ECO:0000313" key="10">
    <source>
        <dbReference type="Proteomes" id="UP000027586"/>
    </source>
</evidence>
<comment type="similarity">
    <text evidence="1 4 7">Belongs to the aldehyde dehydrogenase family.</text>
</comment>
<dbReference type="STRING" id="1263082.A0A068RK82"/>
<evidence type="ECO:0000256" key="4">
    <source>
        <dbReference type="PIRNR" id="PIRNR036492"/>
    </source>
</evidence>
<feature type="active site" evidence="5">
    <location>
        <position position="251"/>
    </location>
</feature>
<dbReference type="FunFam" id="3.40.605.10:FF:000004">
    <property type="entry name" value="Aldehyde dehydrogenase"/>
    <property type="match status" value="1"/>
</dbReference>
<evidence type="ECO:0000256" key="5">
    <source>
        <dbReference type="PIRSR" id="PIRSR036492-1"/>
    </source>
</evidence>
<dbReference type="Pfam" id="PF00171">
    <property type="entry name" value="Aldedh"/>
    <property type="match status" value="1"/>
</dbReference>
<dbReference type="InterPro" id="IPR016163">
    <property type="entry name" value="Ald_DH_C"/>
</dbReference>
<evidence type="ECO:0000259" key="8">
    <source>
        <dbReference type="Pfam" id="PF00171"/>
    </source>
</evidence>
<dbReference type="AlphaFoldDB" id="A0A068RK82"/>
<protein>
    <recommendedName>
        <fullName evidence="4">Aldehyde dehydrogenase</fullName>
    </recommendedName>
</protein>
<keyword evidence="2 4" id="KW-0560">Oxidoreductase</keyword>
<evidence type="ECO:0000256" key="1">
    <source>
        <dbReference type="ARBA" id="ARBA00009986"/>
    </source>
</evidence>
<dbReference type="InterPro" id="IPR015590">
    <property type="entry name" value="Aldehyde_DH_dom"/>
</dbReference>
<sequence>MTALDFATMETIETAVTATRQMYLSGQTRSLEFRKTVLRGMLRFLEEEKEAICEASFKDIHRPKFETLVSDISIIKKDIKGFLKNLHRLASPSYPEAGWIFKGNAVIRKEPKGVVLVIGAWNYAVQTSLSPVVAALAAGNTVILKPSELAPHVAQLFADRLKHYVDPSVVAVINGGADETTRLLEYPLNHVFYTGNGTVGRIIMTAAAKQLASVTLELGGKSPTLVLPDANLDVAAQRIVWGKFFNAGQTCIAPDFVVVSQANADALIEKMKSTIVARFGTNPQKSDSLARIIHPRHFDRLTQVLQSVSEKWIVHGGDTDREDLYIAPTLVKVPGDIEGFKLMDEEIFGPILPIIVVPTIDSIVPSLVNRDTPLALYIFGENKHNINKLLDQLPSGGVCVNNVMMHASRPSLPFGGQGASGIGSYHGEHGFHELTHKRSVLITSSSGEAALQAVYPPYTSAKVTLAEIDTTGSTGGGILKTVVDALAALWRIYVSPLPVEHAKSD</sequence>
<dbReference type="PANTHER" id="PTHR43570:SF16">
    <property type="entry name" value="ALDEHYDE DEHYDROGENASE TYPE III, ISOFORM Q"/>
    <property type="match status" value="1"/>
</dbReference>
<gene>
    <name evidence="9" type="ORF">LCOR_01852.1</name>
</gene>
<dbReference type="PROSITE" id="PS00070">
    <property type="entry name" value="ALDEHYDE_DEHYDR_CYS"/>
    <property type="match status" value="1"/>
</dbReference>
<evidence type="ECO:0000256" key="3">
    <source>
        <dbReference type="ARBA" id="ARBA00023027"/>
    </source>
</evidence>
<dbReference type="FunFam" id="3.40.309.10:FF:000003">
    <property type="entry name" value="Aldehyde dehydrogenase"/>
    <property type="match status" value="1"/>
</dbReference>
<name>A0A068RK82_9FUNG</name>
<dbReference type="SUPFAM" id="SSF53720">
    <property type="entry name" value="ALDH-like"/>
    <property type="match status" value="1"/>
</dbReference>
<accession>A0A068RK82</accession>
<evidence type="ECO:0000256" key="7">
    <source>
        <dbReference type="RuleBase" id="RU003345"/>
    </source>
</evidence>
<dbReference type="Gene3D" id="3.40.605.10">
    <property type="entry name" value="Aldehyde Dehydrogenase, Chain A, domain 1"/>
    <property type="match status" value="1"/>
</dbReference>
<comment type="caution">
    <text evidence="9">The sequence shown here is derived from an EMBL/GenBank/DDBJ whole genome shotgun (WGS) entry which is preliminary data.</text>
</comment>
<evidence type="ECO:0000256" key="6">
    <source>
        <dbReference type="PROSITE-ProRule" id="PRU10007"/>
    </source>
</evidence>
<dbReference type="VEuPathDB" id="FungiDB:LCOR_01852.1"/>
<evidence type="ECO:0000313" key="9">
    <source>
        <dbReference type="EMBL" id="CDH50130.1"/>
    </source>
</evidence>
<keyword evidence="3" id="KW-0520">NAD</keyword>
<keyword evidence="10" id="KW-1185">Reference proteome</keyword>
<reference evidence="9" key="1">
    <citation type="submission" date="2013-08" db="EMBL/GenBank/DDBJ databases">
        <title>Gene expansion shapes genome architecture in the human pathogen Lichtheimia corymbifera: an evolutionary genomics analysis in the ancient terrestrial Mucorales (Mucoromycotina).</title>
        <authorList>
            <person name="Schwartze V.U."/>
            <person name="Winter S."/>
            <person name="Shelest E."/>
            <person name="Marcet-Houben M."/>
            <person name="Horn F."/>
            <person name="Wehner S."/>
            <person name="Hoffmann K."/>
            <person name="Riege K."/>
            <person name="Sammeth M."/>
            <person name="Nowrousian M."/>
            <person name="Valiante V."/>
            <person name="Linde J."/>
            <person name="Jacobsen I.D."/>
            <person name="Marz M."/>
            <person name="Brakhage A.A."/>
            <person name="Gabaldon T."/>
            <person name="Bocker S."/>
            <person name="Voigt K."/>
        </authorList>
    </citation>
    <scope>NUCLEOTIDE SEQUENCE [LARGE SCALE GENOMIC DNA]</scope>
    <source>
        <strain evidence="9">FSU 9682</strain>
    </source>
</reference>
<dbReference type="InterPro" id="IPR012394">
    <property type="entry name" value="Aldehyde_DH_NAD(P)"/>
</dbReference>
<dbReference type="EMBL" id="CBTN010000005">
    <property type="protein sequence ID" value="CDH50130.1"/>
    <property type="molecule type" value="Genomic_DNA"/>
</dbReference>
<dbReference type="InterPro" id="IPR016162">
    <property type="entry name" value="Ald_DH_N"/>
</dbReference>
<dbReference type="PROSITE" id="PS00687">
    <property type="entry name" value="ALDEHYDE_DEHYDR_GLU"/>
    <property type="match status" value="1"/>
</dbReference>
<dbReference type="CDD" id="cd07087">
    <property type="entry name" value="ALDH_F3-13-14_CALDH-like"/>
    <property type="match status" value="1"/>
</dbReference>
<dbReference type="InterPro" id="IPR029510">
    <property type="entry name" value="Ald_DH_CS_GLU"/>
</dbReference>
<feature type="active site" evidence="5 6">
    <location>
        <position position="217"/>
    </location>
</feature>